<dbReference type="InterPro" id="IPR016193">
    <property type="entry name" value="Cytidine_deaminase-like"/>
</dbReference>
<dbReference type="InterPro" id="IPR016192">
    <property type="entry name" value="APOBEC/CMP_deaminase_Zn-bd"/>
</dbReference>
<accession>A0ABP8H9U8</accession>
<reference evidence="5" key="1">
    <citation type="journal article" date="2019" name="Int. J. Syst. Evol. Microbiol.">
        <title>The Global Catalogue of Microorganisms (GCM) 10K type strain sequencing project: providing services to taxonomists for standard genome sequencing and annotation.</title>
        <authorList>
            <consortium name="The Broad Institute Genomics Platform"/>
            <consortium name="The Broad Institute Genome Sequencing Center for Infectious Disease"/>
            <person name="Wu L."/>
            <person name="Ma J."/>
        </authorList>
    </citation>
    <scope>NUCLEOTIDE SEQUENCE [LARGE SCALE GENOMIC DNA]</scope>
    <source>
        <strain evidence="5">JCM 17705</strain>
    </source>
</reference>
<feature type="domain" description="CMP/dCMP-type deaminase" evidence="3">
    <location>
        <begin position="15"/>
        <end position="146"/>
    </location>
</feature>
<dbReference type="PANTHER" id="PTHR11079:SF161">
    <property type="entry name" value="CMP_DCMP-TYPE DEAMINASE DOMAIN-CONTAINING PROTEIN"/>
    <property type="match status" value="1"/>
</dbReference>
<dbReference type="Pfam" id="PF00383">
    <property type="entry name" value="dCMP_cyt_deam_1"/>
    <property type="match status" value="1"/>
</dbReference>
<evidence type="ECO:0000259" key="3">
    <source>
        <dbReference type="PROSITE" id="PS51747"/>
    </source>
</evidence>
<protein>
    <submittedName>
        <fullName evidence="4">Nucleoside deaminase</fullName>
    </submittedName>
</protein>
<comment type="caution">
    <text evidence="4">The sequence shown here is derived from an EMBL/GenBank/DDBJ whole genome shotgun (WGS) entry which is preliminary data.</text>
</comment>
<organism evidence="4 5">
    <name type="scientific">Mucilaginibacter gynuensis</name>
    <dbReference type="NCBI Taxonomy" id="1302236"/>
    <lineage>
        <taxon>Bacteria</taxon>
        <taxon>Pseudomonadati</taxon>
        <taxon>Bacteroidota</taxon>
        <taxon>Sphingobacteriia</taxon>
        <taxon>Sphingobacteriales</taxon>
        <taxon>Sphingobacteriaceae</taxon>
        <taxon>Mucilaginibacter</taxon>
    </lineage>
</organism>
<evidence type="ECO:0000313" key="5">
    <source>
        <dbReference type="Proteomes" id="UP001500582"/>
    </source>
</evidence>
<evidence type="ECO:0000256" key="1">
    <source>
        <dbReference type="ARBA" id="ARBA00022723"/>
    </source>
</evidence>
<dbReference type="PANTHER" id="PTHR11079">
    <property type="entry name" value="CYTOSINE DEAMINASE FAMILY MEMBER"/>
    <property type="match status" value="1"/>
</dbReference>
<keyword evidence="5" id="KW-1185">Reference proteome</keyword>
<keyword evidence="1" id="KW-0479">Metal-binding</keyword>
<proteinExistence type="predicted"/>
<sequence>MLVLYIIMNHENTEVTHLAFMALAVKCADDNLKTGNGGPFGAVVVKNGEVIAATPNSVTATNDPTAHAEVNAIREACKKLGTPDLEGCVMYTSCEPCPMCASAIYWAKISAVYYANTKADAHSAGFSDAFIEQELSKPLNERDIIFKRIDAADAIKSFEKWVALSEAEKAGIKNGTL</sequence>
<dbReference type="SUPFAM" id="SSF53927">
    <property type="entry name" value="Cytidine deaminase-like"/>
    <property type="match status" value="1"/>
</dbReference>
<name>A0ABP8H9U8_9SPHI</name>
<dbReference type="InterPro" id="IPR002125">
    <property type="entry name" value="CMP_dCMP_dom"/>
</dbReference>
<dbReference type="Proteomes" id="UP001500582">
    <property type="component" value="Unassembled WGS sequence"/>
</dbReference>
<keyword evidence="2" id="KW-0862">Zinc</keyword>
<dbReference type="PROSITE" id="PS51747">
    <property type="entry name" value="CYT_DCMP_DEAMINASES_2"/>
    <property type="match status" value="1"/>
</dbReference>
<dbReference type="EMBL" id="BAABFT010000017">
    <property type="protein sequence ID" value="GAA4336385.1"/>
    <property type="molecule type" value="Genomic_DNA"/>
</dbReference>
<gene>
    <name evidence="4" type="ORF">GCM10023149_45070</name>
</gene>
<evidence type="ECO:0000256" key="2">
    <source>
        <dbReference type="ARBA" id="ARBA00022833"/>
    </source>
</evidence>
<dbReference type="Gene3D" id="3.40.140.10">
    <property type="entry name" value="Cytidine Deaminase, domain 2"/>
    <property type="match status" value="1"/>
</dbReference>
<evidence type="ECO:0000313" key="4">
    <source>
        <dbReference type="EMBL" id="GAA4336385.1"/>
    </source>
</evidence>
<dbReference type="PROSITE" id="PS00903">
    <property type="entry name" value="CYT_DCMP_DEAMINASES_1"/>
    <property type="match status" value="1"/>
</dbReference>
<dbReference type="CDD" id="cd01285">
    <property type="entry name" value="nucleoside_deaminase"/>
    <property type="match status" value="1"/>
</dbReference>